<feature type="compositionally biased region" description="Polar residues" evidence="1">
    <location>
        <begin position="433"/>
        <end position="451"/>
    </location>
</feature>
<reference evidence="3" key="1">
    <citation type="submission" date="2025-08" db="UniProtKB">
        <authorList>
            <consortium name="RefSeq"/>
        </authorList>
    </citation>
    <scope>IDENTIFICATION</scope>
    <source>
        <tissue evidence="3">Gonads</tissue>
    </source>
</reference>
<dbReference type="GeneID" id="106156593"/>
<feature type="region of interest" description="Disordered" evidence="1">
    <location>
        <begin position="173"/>
        <end position="205"/>
    </location>
</feature>
<feature type="region of interest" description="Disordered" evidence="1">
    <location>
        <begin position="70"/>
        <end position="149"/>
    </location>
</feature>
<dbReference type="RefSeq" id="XP_013387368.1">
    <property type="nucleotide sequence ID" value="XM_013531914.2"/>
</dbReference>
<feature type="compositionally biased region" description="Low complexity" evidence="1">
    <location>
        <begin position="419"/>
        <end position="432"/>
    </location>
</feature>
<feature type="compositionally biased region" description="Polar residues" evidence="1">
    <location>
        <begin position="173"/>
        <end position="183"/>
    </location>
</feature>
<name>A0A1S3HMS6_LINAN</name>
<proteinExistence type="predicted"/>
<dbReference type="PANTHER" id="PTHR35558">
    <property type="entry name" value="SGNH_HYDRO DOMAIN-CONTAINING PROTEIN"/>
    <property type="match status" value="1"/>
</dbReference>
<protein>
    <submittedName>
        <fullName evidence="3">Uncharacterized protein LOC106156593</fullName>
    </submittedName>
</protein>
<dbReference type="Proteomes" id="UP000085678">
    <property type="component" value="Unplaced"/>
</dbReference>
<evidence type="ECO:0000313" key="3">
    <source>
        <dbReference type="RefSeq" id="XP_013387368.1"/>
    </source>
</evidence>
<feature type="compositionally biased region" description="Low complexity" evidence="1">
    <location>
        <begin position="127"/>
        <end position="147"/>
    </location>
</feature>
<keyword evidence="2" id="KW-1185">Reference proteome</keyword>
<gene>
    <name evidence="3" type="primary">LOC106156593</name>
</gene>
<dbReference type="KEGG" id="lak:106156593"/>
<feature type="compositionally biased region" description="Low complexity" evidence="1">
    <location>
        <begin position="93"/>
        <end position="110"/>
    </location>
</feature>
<evidence type="ECO:0000313" key="2">
    <source>
        <dbReference type="Proteomes" id="UP000085678"/>
    </source>
</evidence>
<dbReference type="AlphaFoldDB" id="A0A1S3HMS6"/>
<feature type="region of interest" description="Disordered" evidence="1">
    <location>
        <begin position="407"/>
        <end position="451"/>
    </location>
</feature>
<organism evidence="2 3">
    <name type="scientific">Lingula anatina</name>
    <name type="common">Brachiopod</name>
    <name type="synonym">Lingula unguis</name>
    <dbReference type="NCBI Taxonomy" id="7574"/>
    <lineage>
        <taxon>Eukaryota</taxon>
        <taxon>Metazoa</taxon>
        <taxon>Spiralia</taxon>
        <taxon>Lophotrochozoa</taxon>
        <taxon>Brachiopoda</taxon>
        <taxon>Linguliformea</taxon>
        <taxon>Lingulata</taxon>
        <taxon>Lingulida</taxon>
        <taxon>Linguloidea</taxon>
        <taxon>Lingulidae</taxon>
        <taxon>Lingula</taxon>
    </lineage>
</organism>
<dbReference type="PANTHER" id="PTHR35558:SF1">
    <property type="entry name" value="ENDONUCLEASE_EXONUCLEASE_PHOSPHATASE DOMAIN-CONTAINING PROTEIN"/>
    <property type="match status" value="1"/>
</dbReference>
<evidence type="ECO:0000256" key="1">
    <source>
        <dbReference type="SAM" id="MobiDB-lite"/>
    </source>
</evidence>
<dbReference type="OrthoDB" id="6145309at2759"/>
<accession>A0A1S3HMS6</accession>
<sequence length="451" mass="50318">MYNSNLSHFALTHDSRKRTINGSLLNSPQYDFDTRHLPRLLRVIKILHGNLQKKKKNFTCLLLSSLHFSVPPKRSRSSTAPESTPNKRRASRTHPTPSTASTSSAGPSSASEKRPRVSKGKQLVRKSAPSSADTSSPSTSESSHSTPQPVDNQAIFNILKEMSQAMATLAANSVAPQSGQRNLPENPPPTPPSADTGIVSPQTNRYSTKSIPLHALVDDKLKDRIWGNEFVDMSLLLQDQSAQLPQPGDPLPLAMENNHGKITLVVSQGRRPQITSMSQWTTAFHTFMSVYTLKHPQEAPNLLKYAEDIRVLAGLRGDWLAYDRNFRANKERSGDPWEDTNWDLWNRALLNSRPNNNVQQFRPRGSFTSRQPFRKFPQGVCYKFHSGNHCRGDCTYDHKCFRCSGGTHPASQCPRSENRAAARPSYPSRANRNSPSTPQGPKNPSRPQQTQ</sequence>
<dbReference type="InParanoid" id="A0A1S3HMS6"/>